<keyword evidence="4" id="KW-0443">Lipid metabolism</keyword>
<evidence type="ECO:0000313" key="7">
    <source>
        <dbReference type="EMBL" id="OAT85456.1"/>
    </source>
</evidence>
<dbReference type="PROSITE" id="PS00455">
    <property type="entry name" value="AMP_BINDING"/>
    <property type="match status" value="1"/>
</dbReference>
<proteinExistence type="inferred from homology"/>
<feature type="domain" description="AMP-dependent synthetase/ligase" evidence="5">
    <location>
        <begin position="18"/>
        <end position="393"/>
    </location>
</feature>
<dbReference type="Gene3D" id="3.40.50.12780">
    <property type="entry name" value="N-terminal domain of ligase-like"/>
    <property type="match status" value="1"/>
</dbReference>
<dbReference type="Proteomes" id="UP000078532">
    <property type="component" value="Unassembled WGS sequence"/>
</dbReference>
<dbReference type="PANTHER" id="PTHR43859:SF4">
    <property type="entry name" value="BUTANOATE--COA LIGASE AAE1-RELATED"/>
    <property type="match status" value="1"/>
</dbReference>
<evidence type="ECO:0000256" key="1">
    <source>
        <dbReference type="ARBA" id="ARBA00006432"/>
    </source>
</evidence>
<name>A0A1B7LGX5_9FIRM</name>
<feature type="domain" description="AMP-binding enzyme C-terminal" evidence="6">
    <location>
        <begin position="443"/>
        <end position="517"/>
    </location>
</feature>
<dbReference type="Pfam" id="PF13193">
    <property type="entry name" value="AMP-binding_C"/>
    <property type="match status" value="1"/>
</dbReference>
<evidence type="ECO:0000259" key="6">
    <source>
        <dbReference type="Pfam" id="PF13193"/>
    </source>
</evidence>
<dbReference type="CDD" id="cd12118">
    <property type="entry name" value="ttLC_FACS_AEE21_like"/>
    <property type="match status" value="1"/>
</dbReference>
<dbReference type="Pfam" id="PF00501">
    <property type="entry name" value="AMP-binding"/>
    <property type="match status" value="1"/>
</dbReference>
<dbReference type="SUPFAM" id="SSF56801">
    <property type="entry name" value="Acetyl-CoA synthetase-like"/>
    <property type="match status" value="1"/>
</dbReference>
<dbReference type="RefSeq" id="WP_066666803.1">
    <property type="nucleotide sequence ID" value="NZ_LYVF01000062.1"/>
</dbReference>
<organism evidence="7 8">
    <name type="scientific">Desulfotomaculum copahuensis</name>
    <dbReference type="NCBI Taxonomy" id="1838280"/>
    <lineage>
        <taxon>Bacteria</taxon>
        <taxon>Bacillati</taxon>
        <taxon>Bacillota</taxon>
        <taxon>Clostridia</taxon>
        <taxon>Eubacteriales</taxon>
        <taxon>Desulfotomaculaceae</taxon>
        <taxon>Desulfotomaculum</taxon>
    </lineage>
</organism>
<gene>
    <name evidence="7" type="ORF">A6M21_05940</name>
</gene>
<sequence length="536" mass="59986">MTQRTTYYEPLSPLSFLKRSAFVYPDKTAVVYKDKRYTYSEFYQRVNRLASALSRVGVGKGDKVAFICPNTPPMLEAHYAVPMLGAALVSVNIRLSPAEVAYILNHSDSKAVFVDNEFAHIVAAIKDQLPNIKTFVNICDVDDSRPLDGLEYEEFLATGSPDPRPNVIEDEMENITINYTSGTTGLPKGVMYHHRGAYMNALGEALEHLMSANSVYLWTLPMFHCNGWCYTWGVTAVGATHVCLRKVVPEEIYRLVEEEGVTHLCAAPTVLVSMANYPKARECKMKTKLKVITAGAPPAPTVIKNMEAIGAEVTQVYGLTEVYGPHTICEWRPEWNALPVDERAAIKARQGVAYITSEFVKVVDVSNMEEVPYDGQTLGEIVMRGNNVMLGYYKQPEDTERAFRGGWFHSGDLAVVHPNGYIEIKDRIKDIIISGGENISTVEVENCIYQHPDVLEVAVIAVPDPKWGEVPKAFVVPKPGTNPTVEEIINFCRERIARFKVPKAIEFGELPKTSTGKIMKYRLREKEWSGHEKRVN</sequence>
<dbReference type="GO" id="GO:0016874">
    <property type="term" value="F:ligase activity"/>
    <property type="evidence" value="ECO:0007669"/>
    <property type="project" value="UniProtKB-KW"/>
</dbReference>
<dbReference type="FunFam" id="3.40.50.12780:FF:000003">
    <property type="entry name" value="Long-chain-fatty-acid--CoA ligase FadD"/>
    <property type="match status" value="1"/>
</dbReference>
<comment type="similarity">
    <text evidence="1">Belongs to the ATP-dependent AMP-binding enzyme family.</text>
</comment>
<keyword evidence="3" id="KW-0276">Fatty acid metabolism</keyword>
<dbReference type="FunFam" id="3.30.300.30:FF:000008">
    <property type="entry name" value="2,3-dihydroxybenzoate-AMP ligase"/>
    <property type="match status" value="1"/>
</dbReference>
<reference evidence="7 8" key="1">
    <citation type="submission" date="2016-04" db="EMBL/GenBank/DDBJ databases">
        <authorList>
            <person name="Evans L.H."/>
            <person name="Alamgir A."/>
            <person name="Owens N."/>
            <person name="Weber N.D."/>
            <person name="Virtaneva K."/>
            <person name="Barbian K."/>
            <person name="Babar A."/>
            <person name="Rosenke K."/>
        </authorList>
    </citation>
    <scope>NUCLEOTIDE SEQUENCE [LARGE SCALE GENOMIC DNA]</scope>
    <source>
        <strain evidence="7 8">LMa1</strain>
    </source>
</reference>
<dbReference type="STRING" id="1838280.A6M21_05940"/>
<dbReference type="InterPro" id="IPR020845">
    <property type="entry name" value="AMP-binding_CS"/>
</dbReference>
<protein>
    <submittedName>
        <fullName evidence="7">Acyl-CoA synthetase</fullName>
    </submittedName>
</protein>
<dbReference type="AlphaFoldDB" id="A0A1B7LGX5"/>
<dbReference type="InterPro" id="IPR042099">
    <property type="entry name" value="ANL_N_sf"/>
</dbReference>
<keyword evidence="8" id="KW-1185">Reference proteome</keyword>
<dbReference type="InterPro" id="IPR000873">
    <property type="entry name" value="AMP-dep_synth/lig_dom"/>
</dbReference>
<dbReference type="InterPro" id="IPR025110">
    <property type="entry name" value="AMP-bd_C"/>
</dbReference>
<accession>A0A1B7LGX5</accession>
<dbReference type="NCBIfam" id="NF006020">
    <property type="entry name" value="PRK08162.1"/>
    <property type="match status" value="1"/>
</dbReference>
<keyword evidence="2" id="KW-0436">Ligase</keyword>
<evidence type="ECO:0000259" key="5">
    <source>
        <dbReference type="Pfam" id="PF00501"/>
    </source>
</evidence>
<dbReference type="Gene3D" id="3.30.300.30">
    <property type="match status" value="1"/>
</dbReference>
<dbReference type="PANTHER" id="PTHR43859">
    <property type="entry name" value="ACYL-ACTIVATING ENZYME"/>
    <property type="match status" value="1"/>
</dbReference>
<evidence type="ECO:0000256" key="4">
    <source>
        <dbReference type="ARBA" id="ARBA00023098"/>
    </source>
</evidence>
<comment type="caution">
    <text evidence="7">The sequence shown here is derived from an EMBL/GenBank/DDBJ whole genome shotgun (WGS) entry which is preliminary data.</text>
</comment>
<evidence type="ECO:0000256" key="3">
    <source>
        <dbReference type="ARBA" id="ARBA00022832"/>
    </source>
</evidence>
<evidence type="ECO:0000256" key="2">
    <source>
        <dbReference type="ARBA" id="ARBA00022598"/>
    </source>
</evidence>
<dbReference type="NCBIfam" id="NF004837">
    <property type="entry name" value="PRK06187.1"/>
    <property type="match status" value="1"/>
</dbReference>
<dbReference type="OrthoDB" id="9778383at2"/>
<dbReference type="EMBL" id="LYVF01000062">
    <property type="protein sequence ID" value="OAT85456.1"/>
    <property type="molecule type" value="Genomic_DNA"/>
</dbReference>
<evidence type="ECO:0000313" key="8">
    <source>
        <dbReference type="Proteomes" id="UP000078532"/>
    </source>
</evidence>
<dbReference type="InterPro" id="IPR045851">
    <property type="entry name" value="AMP-bd_C_sf"/>
</dbReference>
<dbReference type="GO" id="GO:0006631">
    <property type="term" value="P:fatty acid metabolic process"/>
    <property type="evidence" value="ECO:0007669"/>
    <property type="project" value="UniProtKB-KW"/>
</dbReference>